<dbReference type="Gene3D" id="1.10.287.130">
    <property type="match status" value="1"/>
</dbReference>
<dbReference type="RefSeq" id="WP_104003711.1">
    <property type="nucleotide sequence ID" value="NZ_FNVQ01000002.1"/>
</dbReference>
<dbReference type="SUPFAM" id="SSF158472">
    <property type="entry name" value="HAMP domain-like"/>
    <property type="match status" value="1"/>
</dbReference>
<dbReference type="Gene3D" id="6.10.340.10">
    <property type="match status" value="1"/>
</dbReference>
<gene>
    <name evidence="17" type="ORF">SAMN05444390_102607</name>
</gene>
<protein>
    <recommendedName>
        <fullName evidence="14">Sensor protein</fullName>
        <ecNumber evidence="14">2.7.13.3</ecNumber>
    </recommendedName>
</protein>
<accession>A0A1H6BET0</accession>
<dbReference type="PANTHER" id="PTHR45436:SF15">
    <property type="entry name" value="SENSOR HISTIDINE KINASE CUSS"/>
    <property type="match status" value="1"/>
</dbReference>
<dbReference type="InterPro" id="IPR003594">
    <property type="entry name" value="HATPase_dom"/>
</dbReference>
<keyword evidence="6 14" id="KW-0808">Transferase</keyword>
<keyword evidence="18" id="KW-1185">Reference proteome</keyword>
<dbReference type="Gene3D" id="3.30.565.10">
    <property type="entry name" value="Histidine kinase-like ATPase, C-terminal domain"/>
    <property type="match status" value="1"/>
</dbReference>
<dbReference type="PROSITE" id="PS50885">
    <property type="entry name" value="HAMP"/>
    <property type="match status" value="1"/>
</dbReference>
<dbReference type="InterPro" id="IPR006290">
    <property type="entry name" value="CztS_silS_copS"/>
</dbReference>
<evidence type="ECO:0000313" key="17">
    <source>
        <dbReference type="EMBL" id="SEG59084.1"/>
    </source>
</evidence>
<dbReference type="Pfam" id="PF00672">
    <property type="entry name" value="HAMP"/>
    <property type="match status" value="1"/>
</dbReference>
<dbReference type="PROSITE" id="PS50109">
    <property type="entry name" value="HIS_KIN"/>
    <property type="match status" value="1"/>
</dbReference>
<dbReference type="SMART" id="SM00388">
    <property type="entry name" value="HisKA"/>
    <property type="match status" value="1"/>
</dbReference>
<organism evidence="17 18">
    <name type="scientific">Marinobacterium lutimaris</name>
    <dbReference type="NCBI Taxonomy" id="568106"/>
    <lineage>
        <taxon>Bacteria</taxon>
        <taxon>Pseudomonadati</taxon>
        <taxon>Pseudomonadota</taxon>
        <taxon>Gammaproteobacteria</taxon>
        <taxon>Oceanospirillales</taxon>
        <taxon>Oceanospirillaceae</taxon>
        <taxon>Marinobacterium</taxon>
    </lineage>
</organism>
<evidence type="ECO:0000256" key="9">
    <source>
        <dbReference type="ARBA" id="ARBA00022777"/>
    </source>
</evidence>
<dbReference type="GO" id="GO:0005886">
    <property type="term" value="C:plasma membrane"/>
    <property type="evidence" value="ECO:0007669"/>
    <property type="project" value="UniProtKB-SubCell"/>
</dbReference>
<comment type="catalytic activity">
    <reaction evidence="1 14">
        <text>ATP + protein L-histidine = ADP + protein N-phospho-L-histidine.</text>
        <dbReference type="EC" id="2.7.13.3"/>
    </reaction>
</comment>
<evidence type="ECO:0000256" key="13">
    <source>
        <dbReference type="ARBA" id="ARBA00023136"/>
    </source>
</evidence>
<dbReference type="PANTHER" id="PTHR45436">
    <property type="entry name" value="SENSOR HISTIDINE KINASE YKOH"/>
    <property type="match status" value="1"/>
</dbReference>
<dbReference type="InterPro" id="IPR004358">
    <property type="entry name" value="Sig_transdc_His_kin-like_C"/>
</dbReference>
<dbReference type="OrthoDB" id="9809766at2"/>
<keyword evidence="13 14" id="KW-0472">Membrane</keyword>
<dbReference type="FunFam" id="3.30.565.10:FF:000006">
    <property type="entry name" value="Sensor histidine kinase WalK"/>
    <property type="match status" value="1"/>
</dbReference>
<dbReference type="GO" id="GO:0005524">
    <property type="term" value="F:ATP binding"/>
    <property type="evidence" value="ECO:0007669"/>
    <property type="project" value="UniProtKB-KW"/>
</dbReference>
<evidence type="ECO:0000256" key="4">
    <source>
        <dbReference type="ARBA" id="ARBA00022519"/>
    </source>
</evidence>
<dbReference type="AlphaFoldDB" id="A0A1H6BET0"/>
<dbReference type="GO" id="GO:0000155">
    <property type="term" value="F:phosphorelay sensor kinase activity"/>
    <property type="evidence" value="ECO:0007669"/>
    <property type="project" value="InterPro"/>
</dbReference>
<evidence type="ECO:0000256" key="2">
    <source>
        <dbReference type="ARBA" id="ARBA00004429"/>
    </source>
</evidence>
<dbReference type="SMART" id="SM00304">
    <property type="entry name" value="HAMP"/>
    <property type="match status" value="1"/>
</dbReference>
<evidence type="ECO:0000256" key="11">
    <source>
        <dbReference type="ARBA" id="ARBA00022989"/>
    </source>
</evidence>
<dbReference type="InterPro" id="IPR048590">
    <property type="entry name" value="CusS-like_sensor"/>
</dbReference>
<keyword evidence="7 14" id="KW-0812">Transmembrane</keyword>
<evidence type="ECO:0000256" key="5">
    <source>
        <dbReference type="ARBA" id="ARBA00022553"/>
    </source>
</evidence>
<dbReference type="CDD" id="cd06225">
    <property type="entry name" value="HAMP"/>
    <property type="match status" value="1"/>
</dbReference>
<evidence type="ECO:0000256" key="8">
    <source>
        <dbReference type="ARBA" id="ARBA00022741"/>
    </source>
</evidence>
<evidence type="ECO:0000259" key="15">
    <source>
        <dbReference type="PROSITE" id="PS50109"/>
    </source>
</evidence>
<dbReference type="SMART" id="SM00387">
    <property type="entry name" value="HATPase_c"/>
    <property type="match status" value="1"/>
</dbReference>
<proteinExistence type="predicted"/>
<keyword evidence="11 14" id="KW-1133">Transmembrane helix</keyword>
<sequence>MTSLTGRLTLLFILVFTVMFTVLGLIIQHNVEQEFEKQDFKQLDDKLHTAAGLVTNLQASGKWTLVDKIMDTALGAHDNIMIRIETTAGDTIFSDRPFSSPFDNNSLLDKPGHTEHLSWRSDDQEYRGAALAMYEPKSVIISVAMDTSRQSSFLDHFSTRLLEVMLWATLCSGFLAWWVSRQGLAPLRSMGSSAKQITASHLDVRVPLERMPFELHNLTLELNRMFDRLQDSFNRLNNFSSDLAHELRSPISNLTTQMQVSLSQQRSAEEYRDVLASNLEELDKLSRMIADMLFLAKAENGMELPSSEEIRLEQEVEKLFEFYEALAEDREITLATSGSGTISGDRIMVDRAISNLLSNAMRHTYKDGRIDVDISTHQDNVRISISNDGDLIPQADIPYLFDRFYRGDRSRSHSGNESTGLGLSITQAIIKAHNGSIEVTSDDEGTCFILIFPSIQ</sequence>
<dbReference type="PRINTS" id="PR00344">
    <property type="entry name" value="BCTRLSENSOR"/>
</dbReference>
<evidence type="ECO:0000256" key="10">
    <source>
        <dbReference type="ARBA" id="ARBA00022840"/>
    </source>
</evidence>
<name>A0A1H6BET0_9GAMM</name>
<dbReference type="EMBL" id="FNVQ01000002">
    <property type="protein sequence ID" value="SEG59084.1"/>
    <property type="molecule type" value="Genomic_DNA"/>
</dbReference>
<dbReference type="Proteomes" id="UP000236745">
    <property type="component" value="Unassembled WGS sequence"/>
</dbReference>
<dbReference type="InterPro" id="IPR036890">
    <property type="entry name" value="HATPase_C_sf"/>
</dbReference>
<evidence type="ECO:0000256" key="12">
    <source>
        <dbReference type="ARBA" id="ARBA00023012"/>
    </source>
</evidence>
<dbReference type="SUPFAM" id="SSF55874">
    <property type="entry name" value="ATPase domain of HSP90 chaperone/DNA topoisomerase II/histidine kinase"/>
    <property type="match status" value="1"/>
</dbReference>
<evidence type="ECO:0000256" key="14">
    <source>
        <dbReference type="RuleBase" id="RU364088"/>
    </source>
</evidence>
<dbReference type="EC" id="2.7.13.3" evidence="14"/>
<dbReference type="InterPro" id="IPR003661">
    <property type="entry name" value="HisK_dim/P_dom"/>
</dbReference>
<dbReference type="NCBIfam" id="TIGR01386">
    <property type="entry name" value="cztS_silS_copS"/>
    <property type="match status" value="1"/>
</dbReference>
<comment type="function">
    <text evidence="14">Member of a two-component regulatory system.</text>
</comment>
<dbReference type="Pfam" id="PF00512">
    <property type="entry name" value="HisKA"/>
    <property type="match status" value="1"/>
</dbReference>
<dbReference type="InterPro" id="IPR005467">
    <property type="entry name" value="His_kinase_dom"/>
</dbReference>
<evidence type="ECO:0000256" key="6">
    <source>
        <dbReference type="ARBA" id="ARBA00022679"/>
    </source>
</evidence>
<evidence type="ECO:0000256" key="1">
    <source>
        <dbReference type="ARBA" id="ARBA00000085"/>
    </source>
</evidence>
<dbReference type="CDD" id="cd00082">
    <property type="entry name" value="HisKA"/>
    <property type="match status" value="1"/>
</dbReference>
<feature type="transmembrane region" description="Helical" evidence="14">
    <location>
        <begin position="6"/>
        <end position="27"/>
    </location>
</feature>
<reference evidence="17 18" key="1">
    <citation type="submission" date="2016-10" db="EMBL/GenBank/DDBJ databases">
        <authorList>
            <person name="de Groot N.N."/>
        </authorList>
    </citation>
    <scope>NUCLEOTIDE SEQUENCE [LARGE SCALE GENOMIC DNA]</scope>
    <source>
        <strain evidence="17 18">DSM 22012</strain>
    </source>
</reference>
<feature type="domain" description="Histidine kinase" evidence="15">
    <location>
        <begin position="242"/>
        <end position="456"/>
    </location>
</feature>
<keyword evidence="9 14" id="KW-0418">Kinase</keyword>
<dbReference type="Pfam" id="PF21085">
    <property type="entry name" value="CusS"/>
    <property type="match status" value="1"/>
</dbReference>
<keyword evidence="12 14" id="KW-0902">Two-component regulatory system</keyword>
<keyword evidence="3 14" id="KW-1003">Cell membrane</keyword>
<keyword evidence="4 14" id="KW-0997">Cell inner membrane</keyword>
<evidence type="ECO:0000313" key="18">
    <source>
        <dbReference type="Proteomes" id="UP000236745"/>
    </source>
</evidence>
<evidence type="ECO:0000256" key="3">
    <source>
        <dbReference type="ARBA" id="ARBA00022475"/>
    </source>
</evidence>
<evidence type="ECO:0000259" key="16">
    <source>
        <dbReference type="PROSITE" id="PS50885"/>
    </source>
</evidence>
<keyword evidence="10 14" id="KW-0067">ATP-binding</keyword>
<evidence type="ECO:0000256" key="7">
    <source>
        <dbReference type="ARBA" id="ARBA00022692"/>
    </source>
</evidence>
<feature type="transmembrane region" description="Helical" evidence="14">
    <location>
        <begin position="161"/>
        <end position="180"/>
    </location>
</feature>
<dbReference type="InterPro" id="IPR050428">
    <property type="entry name" value="TCS_sensor_his_kinase"/>
</dbReference>
<dbReference type="SUPFAM" id="SSF47384">
    <property type="entry name" value="Homodimeric domain of signal transducing histidine kinase"/>
    <property type="match status" value="1"/>
</dbReference>
<keyword evidence="8 14" id="KW-0547">Nucleotide-binding</keyword>
<comment type="subcellular location">
    <subcellularLocation>
        <location evidence="2">Cell inner membrane</location>
        <topology evidence="2">Multi-pass membrane protein</topology>
    </subcellularLocation>
</comment>
<keyword evidence="5" id="KW-0597">Phosphoprotein</keyword>
<dbReference type="InterPro" id="IPR036097">
    <property type="entry name" value="HisK_dim/P_sf"/>
</dbReference>
<dbReference type="Pfam" id="PF02518">
    <property type="entry name" value="HATPase_c"/>
    <property type="match status" value="1"/>
</dbReference>
<feature type="domain" description="HAMP" evidence="16">
    <location>
        <begin position="181"/>
        <end position="234"/>
    </location>
</feature>
<dbReference type="InterPro" id="IPR003660">
    <property type="entry name" value="HAMP_dom"/>
</dbReference>